<dbReference type="RefSeq" id="WP_067995291.1">
    <property type="nucleotide sequence ID" value="NZ_QQBC01000006.1"/>
</dbReference>
<feature type="transmembrane region" description="Helical" evidence="7">
    <location>
        <begin position="143"/>
        <end position="167"/>
    </location>
</feature>
<feature type="domain" description="Major facilitator superfamily (MFS) profile" evidence="8">
    <location>
        <begin position="9"/>
        <end position="396"/>
    </location>
</feature>
<evidence type="ECO:0000256" key="1">
    <source>
        <dbReference type="ARBA" id="ARBA00004651"/>
    </source>
</evidence>
<accession>A0A370I492</accession>
<evidence type="ECO:0000256" key="6">
    <source>
        <dbReference type="ARBA" id="ARBA00023136"/>
    </source>
</evidence>
<feature type="transmembrane region" description="Helical" evidence="7">
    <location>
        <begin position="281"/>
        <end position="301"/>
    </location>
</feature>
<evidence type="ECO:0000256" key="2">
    <source>
        <dbReference type="ARBA" id="ARBA00022448"/>
    </source>
</evidence>
<dbReference type="PANTHER" id="PTHR23517:SF13">
    <property type="entry name" value="MAJOR FACILITATOR SUPERFAMILY MFS_1"/>
    <property type="match status" value="1"/>
</dbReference>
<keyword evidence="4 7" id="KW-0812">Transmembrane</keyword>
<feature type="transmembrane region" description="Helical" evidence="7">
    <location>
        <begin position="173"/>
        <end position="192"/>
    </location>
</feature>
<evidence type="ECO:0000256" key="7">
    <source>
        <dbReference type="SAM" id="Phobius"/>
    </source>
</evidence>
<sequence>MSTTPAPALTAIRPRAGFASALAILLLVVVMMGGTVSTPLFPIYAKADGLTPITITTVFAVYAVGILVTLLGFGRISDSVGRLPIIVLGVALAAVGMVIPILSSQLPALLIARLLTGVSVGFTTGATTAYLGELHGNRARAALVAGIANMAGLGLGALLGGVTAQLSDAPLRLPYALMIVLMLPVAVIGLLPETVPDRSAWSFRPQRPSIPESAMGVFVPAAAGVFTAFSVLGLTAGLAGSFLAGSLHSTNHILAGGAILLSFGAAALAQPITVRTDIRTGLIAGSILLPIGAVLFATALNTASLPIFLIGTTIGGAGAGTAFRAGLSAVTVAAPPTRVGEVASAYFAAAYLGLTMPVVGVGALAIWVPLSTAAIVFAIVVLVLATAVVIGANRRHSEPNCENQP</sequence>
<dbReference type="Gene3D" id="1.20.1250.20">
    <property type="entry name" value="MFS general substrate transporter like domains"/>
    <property type="match status" value="1"/>
</dbReference>
<feature type="transmembrane region" description="Helical" evidence="7">
    <location>
        <begin position="108"/>
        <end position="131"/>
    </location>
</feature>
<feature type="transmembrane region" description="Helical" evidence="7">
    <location>
        <begin position="345"/>
        <end position="367"/>
    </location>
</feature>
<feature type="transmembrane region" description="Helical" evidence="7">
    <location>
        <begin position="83"/>
        <end position="102"/>
    </location>
</feature>
<dbReference type="EMBL" id="QQBC01000006">
    <property type="protein sequence ID" value="RDI65552.1"/>
    <property type="molecule type" value="Genomic_DNA"/>
</dbReference>
<evidence type="ECO:0000256" key="5">
    <source>
        <dbReference type="ARBA" id="ARBA00022989"/>
    </source>
</evidence>
<keyword evidence="10" id="KW-1185">Reference proteome</keyword>
<feature type="transmembrane region" description="Helical" evidence="7">
    <location>
        <begin position="21"/>
        <end position="44"/>
    </location>
</feature>
<dbReference type="InterPro" id="IPR005829">
    <property type="entry name" value="Sugar_transporter_CS"/>
</dbReference>
<protein>
    <submittedName>
        <fullName evidence="9">Putative MFS family arabinose efflux permease</fullName>
    </submittedName>
</protein>
<dbReference type="InterPro" id="IPR011701">
    <property type="entry name" value="MFS"/>
</dbReference>
<keyword evidence="5 7" id="KW-1133">Transmembrane helix</keyword>
<dbReference type="GO" id="GO:0022857">
    <property type="term" value="F:transmembrane transporter activity"/>
    <property type="evidence" value="ECO:0007669"/>
    <property type="project" value="InterPro"/>
</dbReference>
<dbReference type="GO" id="GO:0005886">
    <property type="term" value="C:plasma membrane"/>
    <property type="evidence" value="ECO:0007669"/>
    <property type="project" value="UniProtKB-SubCell"/>
</dbReference>
<keyword evidence="6 7" id="KW-0472">Membrane</keyword>
<evidence type="ECO:0000313" key="9">
    <source>
        <dbReference type="EMBL" id="RDI65552.1"/>
    </source>
</evidence>
<dbReference type="STRING" id="1210086.GCA_001613105_02017"/>
<reference evidence="9 10" key="1">
    <citation type="submission" date="2018-07" db="EMBL/GenBank/DDBJ databases">
        <title>Genomic Encyclopedia of Type Strains, Phase IV (KMG-IV): sequencing the most valuable type-strain genomes for metagenomic binning, comparative biology and taxonomic classification.</title>
        <authorList>
            <person name="Goeker M."/>
        </authorList>
    </citation>
    <scope>NUCLEOTIDE SEQUENCE [LARGE SCALE GENOMIC DNA]</scope>
    <source>
        <strain evidence="9 10">DSM 44290</strain>
    </source>
</reference>
<feature type="transmembrane region" description="Helical" evidence="7">
    <location>
        <begin position="213"/>
        <end position="239"/>
    </location>
</feature>
<name>A0A370I492_9NOCA</name>
<gene>
    <name evidence="9" type="ORF">DFR76_106424</name>
</gene>
<dbReference type="InterPro" id="IPR050171">
    <property type="entry name" value="MFS_Transporters"/>
</dbReference>
<proteinExistence type="predicted"/>
<comment type="subcellular location">
    <subcellularLocation>
        <location evidence="1">Cell membrane</location>
        <topology evidence="1">Multi-pass membrane protein</topology>
    </subcellularLocation>
</comment>
<comment type="caution">
    <text evidence="9">The sequence shown here is derived from an EMBL/GenBank/DDBJ whole genome shotgun (WGS) entry which is preliminary data.</text>
</comment>
<evidence type="ECO:0000313" key="10">
    <source>
        <dbReference type="Proteomes" id="UP000254869"/>
    </source>
</evidence>
<dbReference type="SUPFAM" id="SSF103473">
    <property type="entry name" value="MFS general substrate transporter"/>
    <property type="match status" value="1"/>
</dbReference>
<evidence type="ECO:0000259" key="8">
    <source>
        <dbReference type="PROSITE" id="PS50850"/>
    </source>
</evidence>
<dbReference type="Proteomes" id="UP000254869">
    <property type="component" value="Unassembled WGS sequence"/>
</dbReference>
<evidence type="ECO:0000256" key="3">
    <source>
        <dbReference type="ARBA" id="ARBA00022475"/>
    </source>
</evidence>
<dbReference type="PROSITE" id="PS00217">
    <property type="entry name" value="SUGAR_TRANSPORT_2"/>
    <property type="match status" value="1"/>
</dbReference>
<dbReference type="PANTHER" id="PTHR23517">
    <property type="entry name" value="RESISTANCE PROTEIN MDTM, PUTATIVE-RELATED-RELATED"/>
    <property type="match status" value="1"/>
</dbReference>
<organism evidence="9 10">
    <name type="scientific">Nocardia pseudobrasiliensis</name>
    <dbReference type="NCBI Taxonomy" id="45979"/>
    <lineage>
        <taxon>Bacteria</taxon>
        <taxon>Bacillati</taxon>
        <taxon>Actinomycetota</taxon>
        <taxon>Actinomycetes</taxon>
        <taxon>Mycobacteriales</taxon>
        <taxon>Nocardiaceae</taxon>
        <taxon>Nocardia</taxon>
    </lineage>
</organism>
<feature type="transmembrane region" description="Helical" evidence="7">
    <location>
        <begin position="373"/>
        <end position="392"/>
    </location>
</feature>
<keyword evidence="3" id="KW-1003">Cell membrane</keyword>
<feature type="transmembrane region" description="Helical" evidence="7">
    <location>
        <begin position="251"/>
        <end position="269"/>
    </location>
</feature>
<dbReference type="Pfam" id="PF07690">
    <property type="entry name" value="MFS_1"/>
    <property type="match status" value="1"/>
</dbReference>
<dbReference type="PROSITE" id="PS50850">
    <property type="entry name" value="MFS"/>
    <property type="match status" value="1"/>
</dbReference>
<keyword evidence="2" id="KW-0813">Transport</keyword>
<dbReference type="InterPro" id="IPR036259">
    <property type="entry name" value="MFS_trans_sf"/>
</dbReference>
<dbReference type="AlphaFoldDB" id="A0A370I492"/>
<feature type="transmembrane region" description="Helical" evidence="7">
    <location>
        <begin position="50"/>
        <end position="71"/>
    </location>
</feature>
<feature type="transmembrane region" description="Helical" evidence="7">
    <location>
        <begin position="307"/>
        <end position="333"/>
    </location>
</feature>
<evidence type="ECO:0000256" key="4">
    <source>
        <dbReference type="ARBA" id="ARBA00022692"/>
    </source>
</evidence>
<dbReference type="InterPro" id="IPR020846">
    <property type="entry name" value="MFS_dom"/>
</dbReference>